<dbReference type="SMART" id="SM01350">
    <property type="entry name" value="6PGD"/>
    <property type="match status" value="1"/>
</dbReference>
<evidence type="ECO:0000256" key="4">
    <source>
        <dbReference type="ARBA" id="ARBA00011738"/>
    </source>
</evidence>
<dbReference type="EMBL" id="NEDP02005192">
    <property type="protein sequence ID" value="OWF42959.1"/>
    <property type="molecule type" value="Genomic_DNA"/>
</dbReference>
<evidence type="ECO:0000256" key="3">
    <source>
        <dbReference type="ARBA" id="ARBA00008419"/>
    </source>
</evidence>
<feature type="binding site" evidence="15">
    <location>
        <begin position="77"/>
        <end position="79"/>
    </location>
    <ligand>
        <name>NADP(+)</name>
        <dbReference type="ChEBI" id="CHEBI:58349"/>
    </ligand>
</feature>
<feature type="active site" description="Proton acceptor" evidence="13">
    <location>
        <position position="185"/>
    </location>
</feature>
<feature type="binding site" description="in other chain" evidence="14">
    <location>
        <begin position="188"/>
        <end position="189"/>
    </location>
    <ligand>
        <name>substrate</name>
        <note>ligand shared between dimeric partners</note>
    </ligand>
</feature>
<comment type="function">
    <text evidence="1 12">Catalyzes the oxidative decarboxylation of 6-phosphogluconate to ribulose 5-phosphate and CO(2), with concomitant reduction of NADP to NADPH.</text>
</comment>
<feature type="binding site" description="in other chain" evidence="14">
    <location>
        <begin position="131"/>
        <end position="133"/>
    </location>
    <ligand>
        <name>substrate</name>
        <note>ligand shared between dimeric partners</note>
    </ligand>
</feature>
<dbReference type="Pfam" id="PF03446">
    <property type="entry name" value="NAD_binding_2"/>
    <property type="match status" value="1"/>
</dbReference>
<organism evidence="18 19">
    <name type="scientific">Mizuhopecten yessoensis</name>
    <name type="common">Japanese scallop</name>
    <name type="synonym">Patinopecten yessoensis</name>
    <dbReference type="NCBI Taxonomy" id="6573"/>
    <lineage>
        <taxon>Eukaryota</taxon>
        <taxon>Metazoa</taxon>
        <taxon>Spiralia</taxon>
        <taxon>Lophotrochozoa</taxon>
        <taxon>Mollusca</taxon>
        <taxon>Bivalvia</taxon>
        <taxon>Autobranchia</taxon>
        <taxon>Pteriomorphia</taxon>
        <taxon>Pectinida</taxon>
        <taxon>Pectinoidea</taxon>
        <taxon>Pectinidae</taxon>
        <taxon>Mizuhopecten</taxon>
    </lineage>
</organism>
<feature type="binding site" evidence="15">
    <location>
        <begin position="35"/>
        <end position="37"/>
    </location>
    <ligand>
        <name>NADP(+)</name>
        <dbReference type="ChEBI" id="CHEBI:58349"/>
    </ligand>
</feature>
<dbReference type="STRING" id="6573.A0A210Q2Q9"/>
<feature type="binding site" description="in other chain" evidence="14">
    <location>
        <position position="105"/>
    </location>
    <ligand>
        <name>substrate</name>
        <note>ligand shared between dimeric partners</note>
    </ligand>
</feature>
<evidence type="ECO:0000256" key="9">
    <source>
        <dbReference type="ARBA" id="ARBA00023064"/>
    </source>
</evidence>
<dbReference type="Proteomes" id="UP000242188">
    <property type="component" value="Unassembled WGS sequence"/>
</dbReference>
<feature type="binding site" evidence="15">
    <location>
        <begin position="12"/>
        <end position="17"/>
    </location>
    <ligand>
        <name>NADP(+)</name>
        <dbReference type="ChEBI" id="CHEBI:58349"/>
    </ligand>
</feature>
<dbReference type="AlphaFoldDB" id="A0A210Q2Q9"/>
<feature type="domain" description="6-phosphogluconate dehydrogenase C-terminal" evidence="17">
    <location>
        <begin position="181"/>
        <end position="471"/>
    </location>
</feature>
<evidence type="ECO:0000313" key="19">
    <source>
        <dbReference type="Proteomes" id="UP000242188"/>
    </source>
</evidence>
<proteinExistence type="inferred from homology"/>
<dbReference type="NCBIfam" id="NF006765">
    <property type="entry name" value="PRK09287.1"/>
    <property type="match status" value="1"/>
</dbReference>
<evidence type="ECO:0000256" key="16">
    <source>
        <dbReference type="RuleBase" id="RU000485"/>
    </source>
</evidence>
<dbReference type="PROSITE" id="PS00461">
    <property type="entry name" value="6PGD"/>
    <property type="match status" value="1"/>
</dbReference>
<dbReference type="GO" id="GO:0006098">
    <property type="term" value="P:pentose-phosphate shunt"/>
    <property type="evidence" value="ECO:0007669"/>
    <property type="project" value="UniProtKB-UniPathway"/>
</dbReference>
<dbReference type="GO" id="GO:0004616">
    <property type="term" value="F:phosphogluconate dehydrogenase (decarboxylating) activity"/>
    <property type="evidence" value="ECO:0007669"/>
    <property type="project" value="UniProtKB-EC"/>
</dbReference>
<dbReference type="UniPathway" id="UPA00115">
    <property type="reaction ID" value="UER00410"/>
</dbReference>
<keyword evidence="10 12" id="KW-0570">Pentose shunt</keyword>
<comment type="catalytic activity">
    <reaction evidence="11 12 16">
        <text>6-phospho-D-gluconate + NADP(+) = D-ribulose 5-phosphate + CO2 + NADPH</text>
        <dbReference type="Rhea" id="RHEA:10116"/>
        <dbReference type="ChEBI" id="CHEBI:16526"/>
        <dbReference type="ChEBI" id="CHEBI:57783"/>
        <dbReference type="ChEBI" id="CHEBI:58121"/>
        <dbReference type="ChEBI" id="CHEBI:58349"/>
        <dbReference type="ChEBI" id="CHEBI:58759"/>
        <dbReference type="EC" id="1.1.1.44"/>
    </reaction>
</comment>
<accession>A0A210Q2Q9</accession>
<dbReference type="NCBIfam" id="TIGR00873">
    <property type="entry name" value="gnd"/>
    <property type="match status" value="1"/>
</dbReference>
<dbReference type="Gene3D" id="1.20.5.320">
    <property type="entry name" value="6-Phosphogluconate Dehydrogenase, domain 3"/>
    <property type="match status" value="1"/>
</dbReference>
<evidence type="ECO:0000256" key="13">
    <source>
        <dbReference type="PIRSR" id="PIRSR000109-1"/>
    </source>
</evidence>
<keyword evidence="9 16" id="KW-0311">Gluconate utilization</keyword>
<dbReference type="InterPro" id="IPR006115">
    <property type="entry name" value="6PGDH_NADP-bd"/>
</dbReference>
<feature type="active site" description="Proton donor" evidence="13">
    <location>
        <position position="192"/>
    </location>
</feature>
<dbReference type="FunFam" id="3.40.50.720:FF:000007">
    <property type="entry name" value="6-phosphogluconate dehydrogenase, decarboxylating"/>
    <property type="match status" value="1"/>
</dbReference>
<dbReference type="SUPFAM" id="SSF48179">
    <property type="entry name" value="6-phosphogluconate dehydrogenase C-terminal domain-like"/>
    <property type="match status" value="1"/>
</dbReference>
<dbReference type="InterPro" id="IPR006114">
    <property type="entry name" value="6PGDH_C"/>
</dbReference>
<dbReference type="InterPro" id="IPR006184">
    <property type="entry name" value="6PGdom_BS"/>
</dbReference>
<dbReference type="GO" id="GO:0019521">
    <property type="term" value="P:D-gluconate metabolic process"/>
    <property type="evidence" value="ECO:0007669"/>
    <property type="project" value="UniProtKB-KW"/>
</dbReference>
<dbReference type="FunFam" id="1.10.1040.10:FF:000002">
    <property type="entry name" value="6-phosphogluconate dehydrogenase, decarboxylating"/>
    <property type="match status" value="1"/>
</dbReference>
<dbReference type="OrthoDB" id="434986at2759"/>
<evidence type="ECO:0000313" key="18">
    <source>
        <dbReference type="EMBL" id="OWF42959.1"/>
    </source>
</evidence>
<dbReference type="EC" id="1.1.1.44" evidence="5 12"/>
<evidence type="ECO:0000256" key="12">
    <source>
        <dbReference type="PIRNR" id="PIRNR000109"/>
    </source>
</evidence>
<feature type="binding site" description="in other chain" evidence="14">
    <location>
        <position position="289"/>
    </location>
    <ligand>
        <name>substrate</name>
        <note>ligand shared between dimeric partners</note>
    </ligand>
</feature>
<evidence type="ECO:0000256" key="6">
    <source>
        <dbReference type="ARBA" id="ARBA00018193"/>
    </source>
</evidence>
<keyword evidence="7 12" id="KW-0521">NADP</keyword>
<dbReference type="PANTHER" id="PTHR11811">
    <property type="entry name" value="6-PHOSPHOGLUCONATE DEHYDROGENASE"/>
    <property type="match status" value="1"/>
</dbReference>
<feature type="binding site" evidence="14">
    <location>
        <position position="448"/>
    </location>
    <ligand>
        <name>substrate</name>
        <note>ligand shared between dimeric partners</note>
    </ligand>
</feature>
<evidence type="ECO:0000256" key="7">
    <source>
        <dbReference type="ARBA" id="ARBA00022857"/>
    </source>
</evidence>
<dbReference type="PIRSF" id="PIRSF000109">
    <property type="entry name" value="6PGD"/>
    <property type="match status" value="1"/>
</dbReference>
<dbReference type="PRINTS" id="PR00076">
    <property type="entry name" value="6PGDHDRGNASE"/>
</dbReference>
<dbReference type="FunFam" id="1.20.5.320:FF:000002">
    <property type="entry name" value="6-phosphogluconate dehydrogenase, decarboxylating"/>
    <property type="match status" value="1"/>
</dbReference>
<dbReference type="Gene3D" id="3.40.50.720">
    <property type="entry name" value="NAD(P)-binding Rossmann-like Domain"/>
    <property type="match status" value="1"/>
</dbReference>
<comment type="subunit">
    <text evidence="4 12">Homodimer.</text>
</comment>
<feature type="binding site" evidence="15">
    <location>
        <position position="105"/>
    </location>
    <ligand>
        <name>NADP(+)</name>
        <dbReference type="ChEBI" id="CHEBI:58349"/>
    </ligand>
</feature>
<evidence type="ECO:0000256" key="15">
    <source>
        <dbReference type="PIRSR" id="PIRSR000109-3"/>
    </source>
</evidence>
<evidence type="ECO:0000256" key="5">
    <source>
        <dbReference type="ARBA" id="ARBA00013011"/>
    </source>
</evidence>
<comment type="pathway">
    <text evidence="2 12 16">Carbohydrate degradation; pentose phosphate pathway; D-ribulose 5-phosphate from D-glucose 6-phosphate (oxidative stage): step 3/3.</text>
</comment>
<name>A0A210Q2Q9_MIZYE</name>
<feature type="binding site" description="in other chain" evidence="14">
    <location>
        <position position="262"/>
    </location>
    <ligand>
        <name>substrate</name>
        <note>ligand shared between dimeric partners</note>
    </ligand>
</feature>
<comment type="similarity">
    <text evidence="3 12 16">Belongs to the 6-phosphogluconate dehydrogenase family.</text>
</comment>
<protein>
    <recommendedName>
        <fullName evidence="6 12">6-phosphogluconate dehydrogenase, decarboxylating</fullName>
        <ecNumber evidence="5 12">1.1.1.44</ecNumber>
    </recommendedName>
</protein>
<dbReference type="SUPFAM" id="SSF51735">
    <property type="entry name" value="NAD(P)-binding Rossmann-fold domains"/>
    <property type="match status" value="1"/>
</dbReference>
<sequence length="484" mass="52939">MGEPKGDIALIGLAVMGQNIILNMNDHGFTVVAFNRTVSKVDDFMKNEAKGTNIIGAKSMEEMVKLLKKPRRVMLLVKAGAAVDAFIDKLVPLLEKGDIIIDGGNSEYTDTNRRCKSLAEKGLLFVGSGVSGGEDGARYGPSLMPGGAAEAWPHIKNIFQSISAKSGNEPCCDWVGSDGAGHFVKMVHNGIEYGDMQLICEAYNVMKDGLGMGQLEMADVFEKWNKEELDSFLIEITRDILKFKNKDGSFLLEQIRDTAGQKGTGKWTAISALEFGVPVSLIGEAVFARCLSALQKERIEASKHIKGPEKTRYEGDKVAFLKDLKQALYASKIVSYAQGFMLMREAGSELNWDLNFGGIALMWRGGCIIRSHFLGDIKSAFDKNPKLSNLLLDDFFKTAIENCQAAWRRVVSTAVLLGIPTPAFSTALAFFDGYRSARLPANLLQAQRDYFGAHTYELLASPGKFIHTNWTGHGGNVSSSTYDA</sequence>
<gene>
    <name evidence="18" type="ORF">KP79_PYT24091</name>
</gene>
<dbReference type="InterPro" id="IPR008927">
    <property type="entry name" value="6-PGluconate_DH-like_C_sf"/>
</dbReference>
<feature type="binding site" evidence="14">
    <location>
        <position position="454"/>
    </location>
    <ligand>
        <name>substrate</name>
        <note>ligand shared between dimeric partners</note>
    </ligand>
</feature>
<evidence type="ECO:0000256" key="8">
    <source>
        <dbReference type="ARBA" id="ARBA00023002"/>
    </source>
</evidence>
<dbReference type="InterPro" id="IPR006113">
    <property type="entry name" value="6PGDH_Gnd/GntZ"/>
</dbReference>
<keyword evidence="19" id="KW-1185">Reference proteome</keyword>
<comment type="caution">
    <text evidence="18">The sequence shown here is derived from an EMBL/GenBank/DDBJ whole genome shotgun (WGS) entry which is preliminary data.</text>
</comment>
<evidence type="ECO:0000256" key="11">
    <source>
        <dbReference type="ARBA" id="ARBA00048640"/>
    </source>
</evidence>
<reference evidence="18 19" key="1">
    <citation type="journal article" date="2017" name="Nat. Ecol. Evol.">
        <title>Scallop genome provides insights into evolution of bilaterian karyotype and development.</title>
        <authorList>
            <person name="Wang S."/>
            <person name="Zhang J."/>
            <person name="Jiao W."/>
            <person name="Li J."/>
            <person name="Xun X."/>
            <person name="Sun Y."/>
            <person name="Guo X."/>
            <person name="Huan P."/>
            <person name="Dong B."/>
            <person name="Zhang L."/>
            <person name="Hu X."/>
            <person name="Sun X."/>
            <person name="Wang J."/>
            <person name="Zhao C."/>
            <person name="Wang Y."/>
            <person name="Wang D."/>
            <person name="Huang X."/>
            <person name="Wang R."/>
            <person name="Lv J."/>
            <person name="Li Y."/>
            <person name="Zhang Z."/>
            <person name="Liu B."/>
            <person name="Lu W."/>
            <person name="Hui Y."/>
            <person name="Liang J."/>
            <person name="Zhou Z."/>
            <person name="Hou R."/>
            <person name="Li X."/>
            <person name="Liu Y."/>
            <person name="Li H."/>
            <person name="Ning X."/>
            <person name="Lin Y."/>
            <person name="Zhao L."/>
            <person name="Xing Q."/>
            <person name="Dou J."/>
            <person name="Li Y."/>
            <person name="Mao J."/>
            <person name="Guo H."/>
            <person name="Dou H."/>
            <person name="Li T."/>
            <person name="Mu C."/>
            <person name="Jiang W."/>
            <person name="Fu Q."/>
            <person name="Fu X."/>
            <person name="Miao Y."/>
            <person name="Liu J."/>
            <person name="Yu Q."/>
            <person name="Li R."/>
            <person name="Liao H."/>
            <person name="Li X."/>
            <person name="Kong Y."/>
            <person name="Jiang Z."/>
            <person name="Chourrout D."/>
            <person name="Li R."/>
            <person name="Bao Z."/>
        </authorList>
    </citation>
    <scope>NUCLEOTIDE SEQUENCE [LARGE SCALE GENOMIC DNA]</scope>
    <source>
        <strain evidence="18 19">PY_sf001</strain>
    </source>
</reference>
<dbReference type="InterPro" id="IPR036291">
    <property type="entry name" value="NAD(P)-bd_dom_sf"/>
</dbReference>
<evidence type="ECO:0000256" key="10">
    <source>
        <dbReference type="ARBA" id="ARBA00023126"/>
    </source>
</evidence>
<evidence type="ECO:0000256" key="14">
    <source>
        <dbReference type="PIRSR" id="PIRSR000109-2"/>
    </source>
</evidence>
<evidence type="ECO:0000256" key="2">
    <source>
        <dbReference type="ARBA" id="ARBA00004874"/>
    </source>
</evidence>
<dbReference type="Pfam" id="PF00393">
    <property type="entry name" value="6PGD"/>
    <property type="match status" value="1"/>
</dbReference>
<dbReference type="InterPro" id="IPR006183">
    <property type="entry name" value="Pgluconate_DH"/>
</dbReference>
<evidence type="ECO:0000256" key="1">
    <source>
        <dbReference type="ARBA" id="ARBA00002526"/>
    </source>
</evidence>
<dbReference type="GO" id="GO:0050661">
    <property type="term" value="F:NADP binding"/>
    <property type="evidence" value="ECO:0007669"/>
    <property type="project" value="InterPro"/>
</dbReference>
<keyword evidence="8 12" id="KW-0560">Oxidoreductase</keyword>
<feature type="binding site" description="in other chain" evidence="14">
    <location>
        <position position="193"/>
    </location>
    <ligand>
        <name>substrate</name>
        <note>ligand shared between dimeric partners</note>
    </ligand>
</feature>
<dbReference type="Gene3D" id="1.10.1040.10">
    <property type="entry name" value="N-(1-d-carboxylethyl)-l-norvaline Dehydrogenase, domain 2"/>
    <property type="match status" value="1"/>
</dbReference>
<evidence type="ECO:0000259" key="17">
    <source>
        <dbReference type="SMART" id="SM01350"/>
    </source>
</evidence>
<dbReference type="InterPro" id="IPR013328">
    <property type="entry name" value="6PGD_dom2"/>
</dbReference>